<proteinExistence type="predicted"/>
<organism evidence="1 2">
    <name type="scientific">Periconia digitata</name>
    <dbReference type="NCBI Taxonomy" id="1303443"/>
    <lineage>
        <taxon>Eukaryota</taxon>
        <taxon>Fungi</taxon>
        <taxon>Dikarya</taxon>
        <taxon>Ascomycota</taxon>
        <taxon>Pezizomycotina</taxon>
        <taxon>Dothideomycetes</taxon>
        <taxon>Pleosporomycetidae</taxon>
        <taxon>Pleosporales</taxon>
        <taxon>Massarineae</taxon>
        <taxon>Periconiaceae</taxon>
        <taxon>Periconia</taxon>
    </lineage>
</organism>
<gene>
    <name evidence="1" type="ORF">PDIGIT_LOCUS10025</name>
</gene>
<protein>
    <submittedName>
        <fullName evidence="1">Uncharacterized protein</fullName>
    </submittedName>
</protein>
<dbReference type="Proteomes" id="UP001152607">
    <property type="component" value="Unassembled WGS sequence"/>
</dbReference>
<sequence length="123" mass="14310">MYFDRSKLFSAENVKALSNTFTTVVRCFIDVHFGRSDSNSQCMPMRSQPESSMMTRSQPSIVRPTFISFRQHNRIHQTTKALLSRVQHQCRYYFSHCFSSFFLLLRGRWGTGVVVCGDARSRL</sequence>
<keyword evidence="2" id="KW-1185">Reference proteome</keyword>
<comment type="caution">
    <text evidence="1">The sequence shown here is derived from an EMBL/GenBank/DDBJ whole genome shotgun (WGS) entry which is preliminary data.</text>
</comment>
<evidence type="ECO:0000313" key="2">
    <source>
        <dbReference type="Proteomes" id="UP001152607"/>
    </source>
</evidence>
<reference evidence="1" key="1">
    <citation type="submission" date="2023-01" db="EMBL/GenBank/DDBJ databases">
        <authorList>
            <person name="Van Ghelder C."/>
            <person name="Rancurel C."/>
        </authorList>
    </citation>
    <scope>NUCLEOTIDE SEQUENCE</scope>
    <source>
        <strain evidence="1">CNCM I-4278</strain>
    </source>
</reference>
<accession>A0A9W4XM09</accession>
<evidence type="ECO:0000313" key="1">
    <source>
        <dbReference type="EMBL" id="CAI6336919.1"/>
    </source>
</evidence>
<dbReference type="EMBL" id="CAOQHR010000007">
    <property type="protein sequence ID" value="CAI6336919.1"/>
    <property type="molecule type" value="Genomic_DNA"/>
</dbReference>
<name>A0A9W4XM09_9PLEO</name>
<dbReference type="AlphaFoldDB" id="A0A9W4XM09"/>